<reference evidence="1" key="1">
    <citation type="submission" date="2022-08" db="EMBL/GenBank/DDBJ databases">
        <authorList>
            <person name="Gutierrez-Valencia J."/>
        </authorList>
    </citation>
    <scope>NUCLEOTIDE SEQUENCE</scope>
</reference>
<accession>A0AAV0KQ77</accession>
<evidence type="ECO:0000313" key="2">
    <source>
        <dbReference type="Proteomes" id="UP001154282"/>
    </source>
</evidence>
<dbReference type="EMBL" id="CAMGYJ010000005">
    <property type="protein sequence ID" value="CAI0424310.1"/>
    <property type="molecule type" value="Genomic_DNA"/>
</dbReference>
<name>A0AAV0KQ77_9ROSI</name>
<comment type="caution">
    <text evidence="1">The sequence shown here is derived from an EMBL/GenBank/DDBJ whole genome shotgun (WGS) entry which is preliminary data.</text>
</comment>
<proteinExistence type="predicted"/>
<keyword evidence="2" id="KW-1185">Reference proteome</keyword>
<dbReference type="Proteomes" id="UP001154282">
    <property type="component" value="Unassembled WGS sequence"/>
</dbReference>
<sequence length="78" mass="8171">MSPPKALFGKKIASFSSIAFFSKSIDSHKPSTIVACLITIVGIGGRSCLSRRSLSSSASQLPSSMRLATLKKQVVSGL</sequence>
<evidence type="ECO:0000313" key="1">
    <source>
        <dbReference type="EMBL" id="CAI0424310.1"/>
    </source>
</evidence>
<gene>
    <name evidence="1" type="ORF">LITE_LOCUS19893</name>
</gene>
<organism evidence="1 2">
    <name type="scientific">Linum tenue</name>
    <dbReference type="NCBI Taxonomy" id="586396"/>
    <lineage>
        <taxon>Eukaryota</taxon>
        <taxon>Viridiplantae</taxon>
        <taxon>Streptophyta</taxon>
        <taxon>Embryophyta</taxon>
        <taxon>Tracheophyta</taxon>
        <taxon>Spermatophyta</taxon>
        <taxon>Magnoliopsida</taxon>
        <taxon>eudicotyledons</taxon>
        <taxon>Gunneridae</taxon>
        <taxon>Pentapetalae</taxon>
        <taxon>rosids</taxon>
        <taxon>fabids</taxon>
        <taxon>Malpighiales</taxon>
        <taxon>Linaceae</taxon>
        <taxon>Linum</taxon>
    </lineage>
</organism>
<protein>
    <submittedName>
        <fullName evidence="1">Uncharacterized protein</fullName>
    </submittedName>
</protein>
<dbReference type="AlphaFoldDB" id="A0AAV0KQ77"/>